<dbReference type="EMBL" id="CACRTX010000003">
    <property type="protein sequence ID" value="VYT70197.1"/>
    <property type="molecule type" value="Genomic_DNA"/>
</dbReference>
<dbReference type="PRINTS" id="PR01100">
    <property type="entry name" value="SHIKIMTKNASE"/>
</dbReference>
<evidence type="ECO:0008006" key="2">
    <source>
        <dbReference type="Google" id="ProtNLM"/>
    </source>
</evidence>
<dbReference type="Pfam" id="PF13671">
    <property type="entry name" value="AAA_33"/>
    <property type="match status" value="1"/>
</dbReference>
<sequence>MESILILLRGNSGSGKTTIARAVQHIFGEKAVLISQDVFRREIFCVKDSPNNLAIGLMKEAVLYAKGKVPLVLVEGIYSREKYQDFLDFLIQLFPESNLVYYFDLSFEETVKRHQTRMQRDHFSEKNMREWWLERDLLFPQETLKERLIKEGQTIAETVNQIMADYEEIRRRD</sequence>
<dbReference type="NCBIfam" id="NF005255">
    <property type="entry name" value="PRK06762.2-2"/>
    <property type="match status" value="1"/>
</dbReference>
<dbReference type="CDD" id="cd02019">
    <property type="entry name" value="NK"/>
    <property type="match status" value="1"/>
</dbReference>
<dbReference type="Gene3D" id="3.40.50.300">
    <property type="entry name" value="P-loop containing nucleotide triphosphate hydrolases"/>
    <property type="match status" value="1"/>
</dbReference>
<dbReference type="InterPro" id="IPR027417">
    <property type="entry name" value="P-loop_NTPase"/>
</dbReference>
<dbReference type="AlphaFoldDB" id="A0A6N2YW62"/>
<name>A0A6N2YW62_ENTCA</name>
<reference evidence="1" key="1">
    <citation type="submission" date="2019-11" db="EMBL/GenBank/DDBJ databases">
        <authorList>
            <person name="Feng L."/>
        </authorList>
    </citation>
    <scope>NUCLEOTIDE SEQUENCE</scope>
    <source>
        <strain evidence="1">ECasseliflavusLFYP2</strain>
    </source>
</reference>
<dbReference type="NCBIfam" id="NF005253">
    <property type="entry name" value="PRK06762.1-4"/>
    <property type="match status" value="1"/>
</dbReference>
<dbReference type="SUPFAM" id="SSF52540">
    <property type="entry name" value="P-loop containing nucleoside triphosphate hydrolases"/>
    <property type="match status" value="1"/>
</dbReference>
<evidence type="ECO:0000313" key="1">
    <source>
        <dbReference type="EMBL" id="VYT70197.1"/>
    </source>
</evidence>
<gene>
    <name evidence="1" type="ORF">ECLFYP2_01397</name>
</gene>
<proteinExistence type="predicted"/>
<accession>A0A6N2YW62</accession>
<organism evidence="1">
    <name type="scientific">Enterococcus casseliflavus</name>
    <name type="common">Enterococcus flavescens</name>
    <dbReference type="NCBI Taxonomy" id="37734"/>
    <lineage>
        <taxon>Bacteria</taxon>
        <taxon>Bacillati</taxon>
        <taxon>Bacillota</taxon>
        <taxon>Bacilli</taxon>
        <taxon>Lactobacillales</taxon>
        <taxon>Enterococcaceae</taxon>
        <taxon>Enterococcus</taxon>
    </lineage>
</organism>
<protein>
    <recommendedName>
        <fullName evidence="2">AAA family ATPase</fullName>
    </recommendedName>
</protein>
<dbReference type="RefSeq" id="WP_421757872.1">
    <property type="nucleotide sequence ID" value="NZ_CACRTX010000003.1"/>
</dbReference>